<feature type="non-terminal residue" evidence="1">
    <location>
        <position position="1"/>
    </location>
</feature>
<reference evidence="1 2" key="1">
    <citation type="submission" date="2023-03" db="EMBL/GenBank/DDBJ databases">
        <title>Genome insight into feeding habits of ladybird beetles.</title>
        <authorList>
            <person name="Li H.-S."/>
            <person name="Huang Y.-H."/>
            <person name="Pang H."/>
        </authorList>
    </citation>
    <scope>NUCLEOTIDE SEQUENCE [LARGE SCALE GENOMIC DNA]</scope>
    <source>
        <strain evidence="1">SYSU_2023b</strain>
        <tissue evidence="1">Whole body</tissue>
    </source>
</reference>
<organism evidence="1 2">
    <name type="scientific">Henosepilachna vigintioctopunctata</name>
    <dbReference type="NCBI Taxonomy" id="420089"/>
    <lineage>
        <taxon>Eukaryota</taxon>
        <taxon>Metazoa</taxon>
        <taxon>Ecdysozoa</taxon>
        <taxon>Arthropoda</taxon>
        <taxon>Hexapoda</taxon>
        <taxon>Insecta</taxon>
        <taxon>Pterygota</taxon>
        <taxon>Neoptera</taxon>
        <taxon>Endopterygota</taxon>
        <taxon>Coleoptera</taxon>
        <taxon>Polyphaga</taxon>
        <taxon>Cucujiformia</taxon>
        <taxon>Coccinelloidea</taxon>
        <taxon>Coccinellidae</taxon>
        <taxon>Epilachninae</taxon>
        <taxon>Epilachnini</taxon>
        <taxon>Henosepilachna</taxon>
    </lineage>
</organism>
<dbReference type="EMBL" id="JARQZJ010000062">
    <property type="protein sequence ID" value="KAK9879511.1"/>
    <property type="molecule type" value="Genomic_DNA"/>
</dbReference>
<gene>
    <name evidence="1" type="ORF">WA026_006581</name>
</gene>
<sequence length="91" mass="10405">LDLSRYLCDVTMKRLILFNDELSILYEDYRKPIKLSVYPVISLGKRSDDQFRIAGWMTRDLNSVNATVLCYSHSCLSNVAVYVKPSLGQSP</sequence>
<accession>A0AAW1UIF9</accession>
<proteinExistence type="predicted"/>
<comment type="caution">
    <text evidence="1">The sequence shown here is derived from an EMBL/GenBank/DDBJ whole genome shotgun (WGS) entry which is preliminary data.</text>
</comment>
<evidence type="ECO:0000313" key="1">
    <source>
        <dbReference type="EMBL" id="KAK9879511.1"/>
    </source>
</evidence>
<dbReference type="Proteomes" id="UP001431783">
    <property type="component" value="Unassembled WGS sequence"/>
</dbReference>
<keyword evidence="2" id="KW-1185">Reference proteome</keyword>
<dbReference type="AlphaFoldDB" id="A0AAW1UIF9"/>
<evidence type="ECO:0000313" key="2">
    <source>
        <dbReference type="Proteomes" id="UP001431783"/>
    </source>
</evidence>
<protein>
    <submittedName>
        <fullName evidence="1">Uncharacterized protein</fullName>
    </submittedName>
</protein>
<name>A0AAW1UIF9_9CUCU</name>